<sequence>MSSSDLAVGEVESHYTDMIGQFKQVWSMSGHKSIHAGYHDDHPDSEESAARNMIRELAETAEVDSTDRVLNIGCGAGDAAVWLVRERDAEVVGVDICEPLLDEAREHAFEFEADDQTSFVQDDFHELSSIDEEFDVVWGLESIEHSSDLETAVETVRRVLKDDGVAVFADNFISTSERSGRDQKRIETMNDRLRYNLTEIETIKEELTAGGFSDVEVRDISEYVLPSIKSQYRLSVATLPWYKLMTPLGIANRPKSDLVHGSYHSYKLFKKDVLGYYIVRASA</sequence>
<dbReference type="RefSeq" id="WP_310920741.1">
    <property type="nucleotide sequence ID" value="NZ_JAMQON010000005.1"/>
</dbReference>
<feature type="domain" description="Methyltransferase" evidence="1">
    <location>
        <begin position="69"/>
        <end position="164"/>
    </location>
</feature>
<proteinExistence type="predicted"/>
<dbReference type="EMBL" id="JAMQON010000005">
    <property type="protein sequence ID" value="MDS0260962.1"/>
    <property type="molecule type" value="Genomic_DNA"/>
</dbReference>
<keyword evidence="2" id="KW-0808">Transferase</keyword>
<evidence type="ECO:0000313" key="3">
    <source>
        <dbReference type="Proteomes" id="UP001259659"/>
    </source>
</evidence>
<dbReference type="PANTHER" id="PTHR44068:SF11">
    <property type="entry name" value="GERANYL DIPHOSPHATE 2-C-METHYLTRANSFERASE"/>
    <property type="match status" value="1"/>
</dbReference>
<dbReference type="PANTHER" id="PTHR44068">
    <property type="entry name" value="ZGC:194242"/>
    <property type="match status" value="1"/>
</dbReference>
<dbReference type="GO" id="GO:0032259">
    <property type="term" value="P:methylation"/>
    <property type="evidence" value="ECO:0007669"/>
    <property type="project" value="UniProtKB-KW"/>
</dbReference>
<gene>
    <name evidence="2" type="ORF">NDI56_16290</name>
</gene>
<dbReference type="InterPro" id="IPR041698">
    <property type="entry name" value="Methyltransf_25"/>
</dbReference>
<dbReference type="Pfam" id="PF13649">
    <property type="entry name" value="Methyltransf_25"/>
    <property type="match status" value="1"/>
</dbReference>
<evidence type="ECO:0000259" key="1">
    <source>
        <dbReference type="Pfam" id="PF13649"/>
    </source>
</evidence>
<dbReference type="InterPro" id="IPR029063">
    <property type="entry name" value="SAM-dependent_MTases_sf"/>
</dbReference>
<reference evidence="2 3" key="1">
    <citation type="submission" date="2022-06" db="EMBL/GenBank/DDBJ databases">
        <title>Haloarcula sp. a new haloarchaeum isolate from saline soil.</title>
        <authorList>
            <person name="Strakova D."/>
            <person name="Galisteo C."/>
            <person name="Sanchez-Porro C."/>
            <person name="Ventosa A."/>
        </authorList>
    </citation>
    <scope>NUCLEOTIDE SEQUENCE [LARGE SCALE GENOMIC DNA]</scope>
    <source>
        <strain evidence="2 3">S1CR25-12</strain>
    </source>
</reference>
<evidence type="ECO:0000313" key="2">
    <source>
        <dbReference type="EMBL" id="MDS0260962.1"/>
    </source>
</evidence>
<keyword evidence="3" id="KW-1185">Reference proteome</keyword>
<protein>
    <submittedName>
        <fullName evidence="2">Methyltransferase domain-containing protein</fullName>
    </submittedName>
</protein>
<name>A0ABU2FFE9_9EURY</name>
<dbReference type="GO" id="GO:0008168">
    <property type="term" value="F:methyltransferase activity"/>
    <property type="evidence" value="ECO:0007669"/>
    <property type="project" value="UniProtKB-KW"/>
</dbReference>
<accession>A0ABU2FFE9</accession>
<dbReference type="CDD" id="cd02440">
    <property type="entry name" value="AdoMet_MTases"/>
    <property type="match status" value="1"/>
</dbReference>
<dbReference type="Proteomes" id="UP001259659">
    <property type="component" value="Unassembled WGS sequence"/>
</dbReference>
<dbReference type="InterPro" id="IPR050447">
    <property type="entry name" value="Erg6_SMT_methyltransf"/>
</dbReference>
<dbReference type="Gene3D" id="3.40.50.150">
    <property type="entry name" value="Vaccinia Virus protein VP39"/>
    <property type="match status" value="1"/>
</dbReference>
<organism evidence="2 3">
    <name type="scientific">Haloarcula saliterrae</name>
    <dbReference type="NCBI Taxonomy" id="2950534"/>
    <lineage>
        <taxon>Archaea</taxon>
        <taxon>Methanobacteriati</taxon>
        <taxon>Methanobacteriota</taxon>
        <taxon>Stenosarchaea group</taxon>
        <taxon>Halobacteria</taxon>
        <taxon>Halobacteriales</taxon>
        <taxon>Haloarculaceae</taxon>
        <taxon>Haloarcula</taxon>
    </lineage>
</organism>
<comment type="caution">
    <text evidence="2">The sequence shown here is derived from an EMBL/GenBank/DDBJ whole genome shotgun (WGS) entry which is preliminary data.</text>
</comment>
<dbReference type="SUPFAM" id="SSF53335">
    <property type="entry name" value="S-adenosyl-L-methionine-dependent methyltransferases"/>
    <property type="match status" value="1"/>
</dbReference>
<keyword evidence="2" id="KW-0489">Methyltransferase</keyword>